<keyword evidence="2" id="KW-1133">Transmembrane helix</keyword>
<sequence>MVDFKNVRWTFIAVIFIFICVQWTTTKAVYKGHEQRRQNADAFSTDYANNDAQEDKDEDAEPYADNHYSIVDQNHKHIRYFKHLDEATLQAFKKRVKARMKGKKGDRSNERNLWTSHPKNMDWSGPDTEEVVGVINSIGI</sequence>
<protein>
    <submittedName>
        <fullName evidence="3">Uncharacterized protein</fullName>
    </submittedName>
</protein>
<accession>A0ABP1QNZ7</accession>
<dbReference type="Proteomes" id="UP001642540">
    <property type="component" value="Unassembled WGS sequence"/>
</dbReference>
<name>A0ABP1QNZ7_9HEXA</name>
<keyword evidence="4" id="KW-1185">Reference proteome</keyword>
<reference evidence="3 4" key="1">
    <citation type="submission" date="2024-08" db="EMBL/GenBank/DDBJ databases">
        <authorList>
            <person name="Cucini C."/>
            <person name="Frati F."/>
        </authorList>
    </citation>
    <scope>NUCLEOTIDE SEQUENCE [LARGE SCALE GENOMIC DNA]</scope>
</reference>
<evidence type="ECO:0000313" key="4">
    <source>
        <dbReference type="Proteomes" id="UP001642540"/>
    </source>
</evidence>
<feature type="transmembrane region" description="Helical" evidence="2">
    <location>
        <begin position="6"/>
        <end position="30"/>
    </location>
</feature>
<gene>
    <name evidence="3" type="ORF">ODALV1_LOCUS13190</name>
</gene>
<evidence type="ECO:0000256" key="2">
    <source>
        <dbReference type="SAM" id="Phobius"/>
    </source>
</evidence>
<dbReference type="EMBL" id="CAXLJM020000040">
    <property type="protein sequence ID" value="CAL8109072.1"/>
    <property type="molecule type" value="Genomic_DNA"/>
</dbReference>
<comment type="caution">
    <text evidence="3">The sequence shown here is derived from an EMBL/GenBank/DDBJ whole genome shotgun (WGS) entry which is preliminary data.</text>
</comment>
<organism evidence="3 4">
    <name type="scientific">Orchesella dallaii</name>
    <dbReference type="NCBI Taxonomy" id="48710"/>
    <lineage>
        <taxon>Eukaryota</taxon>
        <taxon>Metazoa</taxon>
        <taxon>Ecdysozoa</taxon>
        <taxon>Arthropoda</taxon>
        <taxon>Hexapoda</taxon>
        <taxon>Collembola</taxon>
        <taxon>Entomobryomorpha</taxon>
        <taxon>Entomobryoidea</taxon>
        <taxon>Orchesellidae</taxon>
        <taxon>Orchesellinae</taxon>
        <taxon>Orchesella</taxon>
    </lineage>
</organism>
<feature type="region of interest" description="Disordered" evidence="1">
    <location>
        <begin position="100"/>
        <end position="127"/>
    </location>
</feature>
<keyword evidence="2" id="KW-0472">Membrane</keyword>
<feature type="compositionally biased region" description="Acidic residues" evidence="1">
    <location>
        <begin position="52"/>
        <end position="61"/>
    </location>
</feature>
<feature type="region of interest" description="Disordered" evidence="1">
    <location>
        <begin position="41"/>
        <end position="61"/>
    </location>
</feature>
<evidence type="ECO:0000256" key="1">
    <source>
        <dbReference type="SAM" id="MobiDB-lite"/>
    </source>
</evidence>
<keyword evidence="2" id="KW-0812">Transmembrane</keyword>
<evidence type="ECO:0000313" key="3">
    <source>
        <dbReference type="EMBL" id="CAL8109072.1"/>
    </source>
</evidence>
<proteinExistence type="predicted"/>